<name>A0A5B7STP8_9FLAO</name>
<dbReference type="EMBL" id="CP040710">
    <property type="protein sequence ID" value="QCX01572.1"/>
    <property type="molecule type" value="Genomic_DNA"/>
</dbReference>
<evidence type="ECO:0000313" key="3">
    <source>
        <dbReference type="EMBL" id="QCX01572.1"/>
    </source>
</evidence>
<dbReference type="Pfam" id="PF02567">
    <property type="entry name" value="PhzC-PhzF"/>
    <property type="match status" value="1"/>
</dbReference>
<keyword evidence="4" id="KW-1185">Reference proteome</keyword>
<dbReference type="PANTHER" id="PTHR13774">
    <property type="entry name" value="PHENAZINE BIOSYNTHESIS PROTEIN"/>
    <property type="match status" value="1"/>
</dbReference>
<evidence type="ECO:0000256" key="2">
    <source>
        <dbReference type="PIRSR" id="PIRSR016184-1"/>
    </source>
</evidence>
<gene>
    <name evidence="3" type="ORF">FGM00_16185</name>
</gene>
<protein>
    <submittedName>
        <fullName evidence="3">PhzF family phenazine biosynthesis protein</fullName>
    </submittedName>
</protein>
<organism evidence="3 4">
    <name type="scientific">Aggregatimonas sangjinii</name>
    <dbReference type="NCBI Taxonomy" id="2583587"/>
    <lineage>
        <taxon>Bacteria</taxon>
        <taxon>Pseudomonadati</taxon>
        <taxon>Bacteroidota</taxon>
        <taxon>Flavobacteriia</taxon>
        <taxon>Flavobacteriales</taxon>
        <taxon>Flavobacteriaceae</taxon>
        <taxon>Aggregatimonas</taxon>
    </lineage>
</organism>
<reference evidence="3 4" key="1">
    <citation type="submission" date="2019-05" db="EMBL/GenBank/DDBJ databases">
        <title>Genome sequencing of F202Z8.</title>
        <authorList>
            <person name="Kwon Y.M."/>
        </authorList>
    </citation>
    <scope>NUCLEOTIDE SEQUENCE [LARGE SCALE GENOMIC DNA]</scope>
    <source>
        <strain evidence="3 4">F202Z8</strain>
    </source>
</reference>
<dbReference type="KEGG" id="asag:FGM00_16185"/>
<dbReference type="SUPFAM" id="SSF54506">
    <property type="entry name" value="Diaminopimelate epimerase-like"/>
    <property type="match status" value="1"/>
</dbReference>
<dbReference type="OrthoDB" id="9788221at2"/>
<dbReference type="InterPro" id="IPR003719">
    <property type="entry name" value="Phenazine_PhzF-like"/>
</dbReference>
<dbReference type="PANTHER" id="PTHR13774:SF32">
    <property type="entry name" value="ANTISENSE-ENHANCING SEQUENCE 1"/>
    <property type="match status" value="1"/>
</dbReference>
<dbReference type="PIRSF" id="PIRSF016184">
    <property type="entry name" value="PhzC_PhzF"/>
    <property type="match status" value="1"/>
</dbReference>
<evidence type="ECO:0000313" key="4">
    <source>
        <dbReference type="Proteomes" id="UP000310017"/>
    </source>
</evidence>
<dbReference type="Proteomes" id="UP000310017">
    <property type="component" value="Chromosome"/>
</dbReference>
<sequence>MAENIKYFIVDVFAEEKYAGNQLAVFVDLKRTLSAEQMLAMTREINFAESAFIRSCEDEDTFAVRIFTPVYEVPFAGHPCLGSTYVIARHLMATVKGSLHLRLQKTVIPIRISSPKKLDDSRFTMQQAQPIFGATFSATEIASGLGIPLDSLDAKMQIQEVDTGLPYLLIFLKDLKSMRQLHFNEQKVIEFLLNNQMHKSNSITGLSTSIFLVTPETVDANKDYHTRMFALENGKICEDAATGSANGCLLAYLLKYTGKSQSVIVEQGYGMGRKSILYLDGTIHNNEYIINVGGQVVPISEGTWYVA</sequence>
<dbReference type="GO" id="GO:0005737">
    <property type="term" value="C:cytoplasm"/>
    <property type="evidence" value="ECO:0007669"/>
    <property type="project" value="TreeGrafter"/>
</dbReference>
<proteinExistence type="inferred from homology"/>
<dbReference type="AlphaFoldDB" id="A0A5B7STP8"/>
<dbReference type="Gene3D" id="3.10.310.10">
    <property type="entry name" value="Diaminopimelate Epimerase, Chain A, domain 1"/>
    <property type="match status" value="2"/>
</dbReference>
<dbReference type="GO" id="GO:0016853">
    <property type="term" value="F:isomerase activity"/>
    <property type="evidence" value="ECO:0007669"/>
    <property type="project" value="TreeGrafter"/>
</dbReference>
<feature type="active site" evidence="2">
    <location>
        <position position="49"/>
    </location>
</feature>
<dbReference type="NCBIfam" id="TIGR00654">
    <property type="entry name" value="PhzF_family"/>
    <property type="match status" value="1"/>
</dbReference>
<comment type="similarity">
    <text evidence="1">Belongs to the PhzF family.</text>
</comment>
<accession>A0A5B7STP8</accession>
<dbReference type="RefSeq" id="WP_138853909.1">
    <property type="nucleotide sequence ID" value="NZ_CP040710.1"/>
</dbReference>
<evidence type="ECO:0000256" key="1">
    <source>
        <dbReference type="ARBA" id="ARBA00008270"/>
    </source>
</evidence>